<dbReference type="HOGENOM" id="CLU_024570_0_0_12"/>
<proteinExistence type="predicted"/>
<gene>
    <name evidence="7" type="ordered locus">TREAZ_3460</name>
</gene>
<feature type="transmembrane region" description="Helical" evidence="5">
    <location>
        <begin position="9"/>
        <end position="28"/>
    </location>
</feature>
<sequence>MSAAFDRPYLLAAAVIFIPLMLIFSRRFKPLFTLELPLGPPGGIPFKPPVNLELLLKMLHALELAGVVFLFIAAAGPHFIYTETVWFSRGADIFFVVDVSPSMAGMDMNGRSRFDAARDLVRDFAGRRPQDGLGLVAVGADAGLLVPLTTDRESLYSRLDTLAIGELGDGTALGMGLAVAGLHLRRSSAPRRAVVLITDGENNAGSVHPEAAASLLGDLGISLWVIGVGSSGEIPINYLDPNTRMRRTGTFESHYDPESLKSIAEKGNGTWIAAPSAEALATAFAKVDQGEMTIRRSGVVRRKEPFHEVFIVLALILLYGVRFIRRYILGALI</sequence>
<keyword evidence="3 5" id="KW-1133">Transmembrane helix</keyword>
<accession>F5Y7Q9</accession>
<dbReference type="Proteomes" id="UP000009222">
    <property type="component" value="Chromosome"/>
</dbReference>
<feature type="transmembrane region" description="Helical" evidence="5">
    <location>
        <begin position="305"/>
        <end position="324"/>
    </location>
</feature>
<evidence type="ECO:0000256" key="1">
    <source>
        <dbReference type="ARBA" id="ARBA00022475"/>
    </source>
</evidence>
<name>F5Y7Q9_LEAAZ</name>
<evidence type="ECO:0000259" key="6">
    <source>
        <dbReference type="PROSITE" id="PS50234"/>
    </source>
</evidence>
<evidence type="ECO:0000313" key="7">
    <source>
        <dbReference type="EMBL" id="AEF80399.1"/>
    </source>
</evidence>
<dbReference type="STRING" id="545695.TREAZ_3460"/>
<dbReference type="InParanoid" id="F5Y7Q9"/>
<keyword evidence="4 5" id="KW-0472">Membrane</keyword>
<dbReference type="PANTHER" id="PTHR22550">
    <property type="entry name" value="SPORE GERMINATION PROTEIN"/>
    <property type="match status" value="1"/>
</dbReference>
<dbReference type="EMBL" id="CP001841">
    <property type="protein sequence ID" value="AEF80399.1"/>
    <property type="molecule type" value="Genomic_DNA"/>
</dbReference>
<reference evidence="7 8" key="2">
    <citation type="journal article" date="2011" name="ISME J.">
        <title>RNA-seq reveals cooperative metabolic interactions between two termite-gut spirochete species in co-culture.</title>
        <authorList>
            <person name="Rosenthal A.Z."/>
            <person name="Matson E.G."/>
            <person name="Eldar A."/>
            <person name="Leadbetter J.R."/>
        </authorList>
    </citation>
    <scope>NUCLEOTIDE SEQUENCE [LARGE SCALE GENOMIC DNA]</scope>
    <source>
        <strain evidence="8">ATCC BAA-888 / DSM 13862 / ZAS-9</strain>
    </source>
</reference>
<evidence type="ECO:0000256" key="2">
    <source>
        <dbReference type="ARBA" id="ARBA00022692"/>
    </source>
</evidence>
<dbReference type="InterPro" id="IPR036465">
    <property type="entry name" value="vWFA_dom_sf"/>
</dbReference>
<evidence type="ECO:0000313" key="8">
    <source>
        <dbReference type="Proteomes" id="UP000009222"/>
    </source>
</evidence>
<dbReference type="Pfam" id="PF13519">
    <property type="entry name" value="VWA_2"/>
    <property type="match status" value="1"/>
</dbReference>
<dbReference type="KEGG" id="taz:TREAZ_3460"/>
<organism evidence="7 8">
    <name type="scientific">Leadbettera azotonutricia (strain ATCC BAA-888 / DSM 13862 / ZAS-9)</name>
    <name type="common">Treponema azotonutricium</name>
    <dbReference type="NCBI Taxonomy" id="545695"/>
    <lineage>
        <taxon>Bacteria</taxon>
        <taxon>Pseudomonadati</taxon>
        <taxon>Spirochaetota</taxon>
        <taxon>Spirochaetia</taxon>
        <taxon>Spirochaetales</taxon>
        <taxon>Breznakiellaceae</taxon>
        <taxon>Leadbettera</taxon>
    </lineage>
</organism>
<dbReference type="InterPro" id="IPR002035">
    <property type="entry name" value="VWF_A"/>
</dbReference>
<keyword evidence="1" id="KW-1003">Cell membrane</keyword>
<evidence type="ECO:0000256" key="5">
    <source>
        <dbReference type="SAM" id="Phobius"/>
    </source>
</evidence>
<dbReference type="SMART" id="SM00327">
    <property type="entry name" value="VWA"/>
    <property type="match status" value="1"/>
</dbReference>
<dbReference type="OrthoDB" id="6206554at2"/>
<dbReference type="eggNOG" id="COG2304">
    <property type="taxonomic scope" value="Bacteria"/>
</dbReference>
<evidence type="ECO:0000256" key="4">
    <source>
        <dbReference type="ARBA" id="ARBA00023136"/>
    </source>
</evidence>
<dbReference type="AlphaFoldDB" id="F5Y7Q9"/>
<evidence type="ECO:0000256" key="3">
    <source>
        <dbReference type="ARBA" id="ARBA00022989"/>
    </source>
</evidence>
<dbReference type="PROSITE" id="PS50234">
    <property type="entry name" value="VWFA"/>
    <property type="match status" value="1"/>
</dbReference>
<keyword evidence="2 5" id="KW-0812">Transmembrane</keyword>
<dbReference type="Gene3D" id="3.40.50.410">
    <property type="entry name" value="von Willebrand factor, type A domain"/>
    <property type="match status" value="1"/>
</dbReference>
<dbReference type="InterPro" id="IPR050768">
    <property type="entry name" value="UPF0353/GerABKA_families"/>
</dbReference>
<dbReference type="PANTHER" id="PTHR22550:SF5">
    <property type="entry name" value="LEUCINE ZIPPER PROTEIN 4"/>
    <property type="match status" value="1"/>
</dbReference>
<dbReference type="SUPFAM" id="SSF53300">
    <property type="entry name" value="vWA-like"/>
    <property type="match status" value="1"/>
</dbReference>
<keyword evidence="8" id="KW-1185">Reference proteome</keyword>
<protein>
    <submittedName>
        <fullName evidence="7">Putative BatA protein</fullName>
    </submittedName>
</protein>
<reference evidence="8" key="1">
    <citation type="submission" date="2009-12" db="EMBL/GenBank/DDBJ databases">
        <title>Complete sequence of Treponema azotonutricium strain ZAS-9.</title>
        <authorList>
            <person name="Tetu S.G."/>
            <person name="Matson E."/>
            <person name="Ren Q."/>
            <person name="Seshadri R."/>
            <person name="Elbourne L."/>
            <person name="Hassan K.A."/>
            <person name="Durkin A."/>
            <person name="Radune D."/>
            <person name="Mohamoud Y."/>
            <person name="Shay R."/>
            <person name="Jin S."/>
            <person name="Zhang X."/>
            <person name="Lucey K."/>
            <person name="Ballor N.R."/>
            <person name="Ottesen E."/>
            <person name="Rosenthal R."/>
            <person name="Allen A."/>
            <person name="Leadbetter J.R."/>
            <person name="Paulsen I.T."/>
        </authorList>
    </citation>
    <scope>NUCLEOTIDE SEQUENCE [LARGE SCALE GENOMIC DNA]</scope>
    <source>
        <strain evidence="8">ATCC BAA-888 / DSM 13862 / ZAS-9</strain>
    </source>
</reference>
<dbReference type="RefSeq" id="WP_015712113.1">
    <property type="nucleotide sequence ID" value="NC_015577.1"/>
</dbReference>
<feature type="domain" description="VWFA" evidence="6">
    <location>
        <begin position="92"/>
        <end position="287"/>
    </location>
</feature>
<feature type="transmembrane region" description="Helical" evidence="5">
    <location>
        <begin position="58"/>
        <end position="81"/>
    </location>
</feature>